<keyword evidence="3 10" id="KW-0812">Transmembrane</keyword>
<dbReference type="InterPro" id="IPR008250">
    <property type="entry name" value="ATPase_P-typ_transduc_dom_A_sf"/>
</dbReference>
<dbReference type="PRINTS" id="PR00942">
    <property type="entry name" value="CUATPASEI"/>
</dbReference>
<dbReference type="InterPro" id="IPR036163">
    <property type="entry name" value="HMA_dom_sf"/>
</dbReference>
<dbReference type="Pfam" id="PF00122">
    <property type="entry name" value="E1-E2_ATPase"/>
    <property type="match status" value="1"/>
</dbReference>
<dbReference type="NCBIfam" id="TIGR01494">
    <property type="entry name" value="ATPase_P-type"/>
    <property type="match status" value="1"/>
</dbReference>
<dbReference type="GO" id="GO:0055070">
    <property type="term" value="P:copper ion homeostasis"/>
    <property type="evidence" value="ECO:0007669"/>
    <property type="project" value="TreeGrafter"/>
</dbReference>
<dbReference type="GO" id="GO:0005886">
    <property type="term" value="C:plasma membrane"/>
    <property type="evidence" value="ECO:0007669"/>
    <property type="project" value="UniProtKB-SubCell"/>
</dbReference>
<sequence length="760" mass="80518">MASNVPPLEQETLPISGMTCANCALTIERNVRKLEGVLQAEVNLARERLFIAYDPRLVTHEAIVARVRKAGYDVPEQAAGESLEDAEAKARQAEIAHQRRRLLIGALFTVPLFALSMGRDLGILGDWAWQDWMNFLFWALATPVQFYVGRDYYIGAWRALRGGVPNMDVLVALGTSVAYFYSAALTILLITPLAAELHSLNAHHVYFETAAVIITLVVLGKLLEVRAKGQTGQAIRALIGLRAKTARVERHGVQADIPIEEVRVGDVLIVRESERIPTDGVIIEGTTSVDQSMLTGESLPVLRTVGDEVIGGTLNRQGLIKMRATRVGRETALAQIIKLVESAQGSRAPIQRLVDQVSAVFVPVVIGIAALTFTLWLLSGAGLATALLRMVAVLVIACPCAMGLATPTAITVGVGKGAALGILFKNSAALEQLLRVDAFVLDKTGTLTRGAPTVTDVVLSAAWPGTRQKALQLAASAERGSQHPLGEALVRAAEAESVPLYPPRAFESFPGQGVRAEVDGRVVSVGSQAFMQAQGIQLDGLRAEAARLQAEAKTALWLAIDGQAVALIAAADTLKEGSAEAVQALRALGKQVIMLTGDNEVTARAIAAQVGIDRVMANVLPSEKAAVVRALQAEGLRVAMVGDGVNDSPALAQADVGIAIGTGTDVAIEAADVTLMRGDLRSLPQAVHLSQLTMRTIRQNLLWAFGYNVALIPVAGGALAVLPNAPEGLAQLNPMLAALAMAFSSVSVVTNSLRLRSKRL</sequence>
<dbReference type="AlphaFoldDB" id="A0A2M8PBT1"/>
<dbReference type="PROSITE" id="PS00154">
    <property type="entry name" value="ATPASE_E1_E2"/>
    <property type="match status" value="1"/>
</dbReference>
<dbReference type="GO" id="GO:0005524">
    <property type="term" value="F:ATP binding"/>
    <property type="evidence" value="ECO:0007669"/>
    <property type="project" value="UniProtKB-UniRule"/>
</dbReference>
<dbReference type="SUPFAM" id="SSF55008">
    <property type="entry name" value="HMA, heavy metal-associated domain"/>
    <property type="match status" value="1"/>
</dbReference>
<dbReference type="InterPro" id="IPR023299">
    <property type="entry name" value="ATPase_P-typ_cyto_dom_N"/>
</dbReference>
<dbReference type="PANTHER" id="PTHR43520:SF8">
    <property type="entry name" value="P-TYPE CU(+) TRANSPORTER"/>
    <property type="match status" value="1"/>
</dbReference>
<keyword evidence="4 10" id="KW-0479">Metal-binding</keyword>
<comment type="similarity">
    <text evidence="2 10">Belongs to the cation transport ATPase (P-type) (TC 3.A.3) family. Type IB subfamily.</text>
</comment>
<dbReference type="SUPFAM" id="SSF56784">
    <property type="entry name" value="HAD-like"/>
    <property type="match status" value="1"/>
</dbReference>
<dbReference type="InterPro" id="IPR023214">
    <property type="entry name" value="HAD_sf"/>
</dbReference>
<keyword evidence="9 10" id="KW-0472">Membrane</keyword>
<evidence type="ECO:0000313" key="13">
    <source>
        <dbReference type="Proteomes" id="UP000229681"/>
    </source>
</evidence>
<evidence type="ECO:0000259" key="11">
    <source>
        <dbReference type="PROSITE" id="PS50846"/>
    </source>
</evidence>
<organism evidence="12 13">
    <name type="scientific">Candidatus Thermofonsia Clade 1 bacterium</name>
    <dbReference type="NCBI Taxonomy" id="2364210"/>
    <lineage>
        <taxon>Bacteria</taxon>
        <taxon>Bacillati</taxon>
        <taxon>Chloroflexota</taxon>
        <taxon>Candidatus Thermofontia</taxon>
        <taxon>Candidatus Thermofonsia Clade 1</taxon>
    </lineage>
</organism>
<dbReference type="SFLD" id="SFLDS00003">
    <property type="entry name" value="Haloacid_Dehalogenase"/>
    <property type="match status" value="1"/>
</dbReference>
<keyword evidence="10" id="KW-1003">Cell membrane</keyword>
<dbReference type="Gene3D" id="3.40.50.1000">
    <property type="entry name" value="HAD superfamily/HAD-like"/>
    <property type="match status" value="1"/>
</dbReference>
<dbReference type="InterPro" id="IPR017969">
    <property type="entry name" value="Heavy-metal-associated_CS"/>
</dbReference>
<evidence type="ECO:0000256" key="7">
    <source>
        <dbReference type="ARBA" id="ARBA00022967"/>
    </source>
</evidence>
<feature type="domain" description="HMA" evidence="11">
    <location>
        <begin position="9"/>
        <end position="75"/>
    </location>
</feature>
<dbReference type="Gene3D" id="3.30.70.100">
    <property type="match status" value="1"/>
</dbReference>
<name>A0A2M8PBT1_9CHLR</name>
<dbReference type="NCBIfam" id="TIGR01525">
    <property type="entry name" value="ATPase-IB_hvy"/>
    <property type="match status" value="1"/>
</dbReference>
<dbReference type="Gene3D" id="2.70.150.10">
    <property type="entry name" value="Calcium-transporting ATPase, cytoplasmic transduction domain A"/>
    <property type="match status" value="1"/>
</dbReference>
<keyword evidence="8 10" id="KW-1133">Transmembrane helix</keyword>
<dbReference type="InterPro" id="IPR023298">
    <property type="entry name" value="ATPase_P-typ_TM_dom_sf"/>
</dbReference>
<evidence type="ECO:0000256" key="2">
    <source>
        <dbReference type="ARBA" id="ARBA00006024"/>
    </source>
</evidence>
<keyword evidence="5 10" id="KW-0547">Nucleotide-binding</keyword>
<evidence type="ECO:0000256" key="4">
    <source>
        <dbReference type="ARBA" id="ARBA00022723"/>
    </source>
</evidence>
<evidence type="ECO:0000256" key="5">
    <source>
        <dbReference type="ARBA" id="ARBA00022741"/>
    </source>
</evidence>
<proteinExistence type="inferred from homology"/>
<comment type="caution">
    <text evidence="12">The sequence shown here is derived from an EMBL/GenBank/DDBJ whole genome shotgun (WGS) entry which is preliminary data.</text>
</comment>
<evidence type="ECO:0000256" key="6">
    <source>
        <dbReference type="ARBA" id="ARBA00022840"/>
    </source>
</evidence>
<dbReference type="InterPro" id="IPR059000">
    <property type="entry name" value="ATPase_P-type_domA"/>
</dbReference>
<reference evidence="12 13" key="1">
    <citation type="submission" date="2017-11" db="EMBL/GenBank/DDBJ databases">
        <title>Evolution of Phototrophy in the Chloroflexi Phylum Driven by Horizontal Gene Transfer.</title>
        <authorList>
            <person name="Ward L.M."/>
            <person name="Hemp J."/>
            <person name="Shih P.M."/>
            <person name="Mcglynn S.E."/>
            <person name="Fischer W."/>
        </authorList>
    </citation>
    <scope>NUCLEOTIDE SEQUENCE [LARGE SCALE GENOMIC DNA]</scope>
    <source>
        <strain evidence="12">JP3_13</strain>
    </source>
</reference>
<evidence type="ECO:0000256" key="8">
    <source>
        <dbReference type="ARBA" id="ARBA00022989"/>
    </source>
</evidence>
<feature type="transmembrane region" description="Helical" evidence="10">
    <location>
        <begin position="129"/>
        <end position="148"/>
    </location>
</feature>
<dbReference type="Proteomes" id="UP000229681">
    <property type="component" value="Unassembled WGS sequence"/>
</dbReference>
<comment type="subcellular location">
    <subcellularLocation>
        <location evidence="1">Cell membrane</location>
        <topology evidence="1">Multi-pass membrane protein</topology>
    </subcellularLocation>
</comment>
<dbReference type="PRINTS" id="PR00943">
    <property type="entry name" value="CUATPASE"/>
</dbReference>
<dbReference type="InterPro" id="IPR036412">
    <property type="entry name" value="HAD-like_sf"/>
</dbReference>
<dbReference type="CDD" id="cd00371">
    <property type="entry name" value="HMA"/>
    <property type="match status" value="1"/>
</dbReference>
<dbReference type="GO" id="GO:0005507">
    <property type="term" value="F:copper ion binding"/>
    <property type="evidence" value="ECO:0007669"/>
    <property type="project" value="TreeGrafter"/>
</dbReference>
<feature type="transmembrane region" description="Helical" evidence="10">
    <location>
        <begin position="101"/>
        <end position="117"/>
    </location>
</feature>
<dbReference type="InterPro" id="IPR018303">
    <property type="entry name" value="ATPase_P-typ_P_site"/>
</dbReference>
<dbReference type="PROSITE" id="PS50846">
    <property type="entry name" value="HMA_2"/>
    <property type="match status" value="1"/>
</dbReference>
<feature type="transmembrane region" description="Helical" evidence="10">
    <location>
        <begin position="734"/>
        <end position="753"/>
    </location>
</feature>
<dbReference type="CDD" id="cd02094">
    <property type="entry name" value="P-type_ATPase_Cu-like"/>
    <property type="match status" value="1"/>
</dbReference>
<dbReference type="EMBL" id="PGTM01000226">
    <property type="protein sequence ID" value="PJF35000.1"/>
    <property type="molecule type" value="Genomic_DNA"/>
</dbReference>
<feature type="transmembrane region" description="Helical" evidence="10">
    <location>
        <begin position="390"/>
        <end position="415"/>
    </location>
</feature>
<accession>A0A2M8PBT1</accession>
<feature type="transmembrane region" description="Helical" evidence="10">
    <location>
        <begin position="205"/>
        <end position="223"/>
    </location>
</feature>
<dbReference type="Gene3D" id="3.40.1110.10">
    <property type="entry name" value="Calcium-transporting ATPase, cytoplasmic domain N"/>
    <property type="match status" value="1"/>
</dbReference>
<dbReference type="GO" id="GO:0016887">
    <property type="term" value="F:ATP hydrolysis activity"/>
    <property type="evidence" value="ECO:0007669"/>
    <property type="project" value="InterPro"/>
</dbReference>
<keyword evidence="6 10" id="KW-0067">ATP-binding</keyword>
<evidence type="ECO:0000256" key="3">
    <source>
        <dbReference type="ARBA" id="ARBA00022692"/>
    </source>
</evidence>
<evidence type="ECO:0000256" key="9">
    <source>
        <dbReference type="ARBA" id="ARBA00023136"/>
    </source>
</evidence>
<gene>
    <name evidence="12" type="ORF">CUN49_12800</name>
</gene>
<feature type="transmembrane region" description="Helical" evidence="10">
    <location>
        <begin position="701"/>
        <end position="722"/>
    </location>
</feature>
<feature type="transmembrane region" description="Helical" evidence="10">
    <location>
        <begin position="169"/>
        <end position="193"/>
    </location>
</feature>
<dbReference type="InterPro" id="IPR044492">
    <property type="entry name" value="P_typ_ATPase_HD_dom"/>
</dbReference>
<dbReference type="PRINTS" id="PR00119">
    <property type="entry name" value="CATATPASE"/>
</dbReference>
<dbReference type="SFLD" id="SFLDF00027">
    <property type="entry name" value="p-type_atpase"/>
    <property type="match status" value="1"/>
</dbReference>
<evidence type="ECO:0000313" key="12">
    <source>
        <dbReference type="EMBL" id="PJF35000.1"/>
    </source>
</evidence>
<dbReference type="PROSITE" id="PS01047">
    <property type="entry name" value="HMA_1"/>
    <property type="match status" value="1"/>
</dbReference>
<dbReference type="SFLD" id="SFLDG00002">
    <property type="entry name" value="C1.7:_P-type_atpase_like"/>
    <property type="match status" value="1"/>
</dbReference>
<dbReference type="Pfam" id="PF00702">
    <property type="entry name" value="Hydrolase"/>
    <property type="match status" value="1"/>
</dbReference>
<dbReference type="GO" id="GO:0043682">
    <property type="term" value="F:P-type divalent copper transporter activity"/>
    <property type="evidence" value="ECO:0007669"/>
    <property type="project" value="TreeGrafter"/>
</dbReference>
<evidence type="ECO:0000256" key="10">
    <source>
        <dbReference type="RuleBase" id="RU362081"/>
    </source>
</evidence>
<dbReference type="InterPro" id="IPR001757">
    <property type="entry name" value="P_typ_ATPase"/>
</dbReference>
<dbReference type="InterPro" id="IPR027256">
    <property type="entry name" value="P-typ_ATPase_IB"/>
</dbReference>
<evidence type="ECO:0000256" key="1">
    <source>
        <dbReference type="ARBA" id="ARBA00004651"/>
    </source>
</evidence>
<feature type="transmembrane region" description="Helical" evidence="10">
    <location>
        <begin position="357"/>
        <end position="378"/>
    </location>
</feature>
<dbReference type="FunFam" id="3.30.70.100:FF:000005">
    <property type="entry name" value="Copper-exporting P-type ATPase A"/>
    <property type="match status" value="1"/>
</dbReference>
<dbReference type="Pfam" id="PF00403">
    <property type="entry name" value="HMA"/>
    <property type="match status" value="1"/>
</dbReference>
<dbReference type="PANTHER" id="PTHR43520">
    <property type="entry name" value="ATP7, ISOFORM B"/>
    <property type="match status" value="1"/>
</dbReference>
<dbReference type="SUPFAM" id="SSF81665">
    <property type="entry name" value="Calcium ATPase, transmembrane domain M"/>
    <property type="match status" value="1"/>
</dbReference>
<dbReference type="InterPro" id="IPR006121">
    <property type="entry name" value="HMA_dom"/>
</dbReference>
<protein>
    <submittedName>
        <fullName evidence="12">Copper-translocating P-type ATPase</fullName>
    </submittedName>
</protein>
<keyword evidence="7" id="KW-1278">Translocase</keyword>
<dbReference type="SUPFAM" id="SSF81653">
    <property type="entry name" value="Calcium ATPase, transduction domain A"/>
    <property type="match status" value="1"/>
</dbReference>
<dbReference type="FunFam" id="2.70.150.10:FF:000002">
    <property type="entry name" value="Copper-transporting ATPase 1, putative"/>
    <property type="match status" value="1"/>
</dbReference>
<dbReference type="NCBIfam" id="TIGR01511">
    <property type="entry name" value="ATPase-IB1_Cu"/>
    <property type="match status" value="1"/>
</dbReference>